<feature type="transmembrane region" description="Helical" evidence="1">
    <location>
        <begin position="37"/>
        <end position="56"/>
    </location>
</feature>
<dbReference type="Proteomes" id="UP000050795">
    <property type="component" value="Unassembled WGS sequence"/>
</dbReference>
<dbReference type="WBParaSite" id="TREG1_60940.1">
    <property type="protein sequence ID" value="TREG1_60940.1"/>
    <property type="gene ID" value="TREG1_60940"/>
</dbReference>
<dbReference type="AlphaFoldDB" id="A0AA85K4D9"/>
<sequence>MHQKDKFTGTCVVEVYSGRPIFLPEWWNSLNFQQKRLLSIFILSEICLTAMFIISIQRDSYFLHNLKLFGLYKSGYGSRKVVYNLSYDVTVGYWRYSGDEEPAYKNLERHPSRVQDSLLEHLHVAIELWHYCTHLAHRSLTCYNSAFILLTLGISILFIIPFIGIFNRIIMIKLSICSGIILVFSLLLITAATKEYRNCIISRVDSGKEHYHGKVVDVPYKGRYFYQLILLTIIHLLEILSLGVYIFCL</sequence>
<keyword evidence="1" id="KW-0472">Membrane</keyword>
<name>A0AA85K4D9_TRIRE</name>
<accession>A0AA85K4D9</accession>
<keyword evidence="2" id="KW-1185">Reference proteome</keyword>
<feature type="transmembrane region" description="Helical" evidence="1">
    <location>
        <begin position="172"/>
        <end position="193"/>
    </location>
</feature>
<protein>
    <submittedName>
        <fullName evidence="3">Uncharacterized protein</fullName>
    </submittedName>
</protein>
<keyword evidence="1" id="KW-1133">Transmembrane helix</keyword>
<feature type="transmembrane region" description="Helical" evidence="1">
    <location>
        <begin position="146"/>
        <end position="166"/>
    </location>
</feature>
<organism evidence="2 3">
    <name type="scientific">Trichobilharzia regenti</name>
    <name type="common">Nasal bird schistosome</name>
    <dbReference type="NCBI Taxonomy" id="157069"/>
    <lineage>
        <taxon>Eukaryota</taxon>
        <taxon>Metazoa</taxon>
        <taxon>Spiralia</taxon>
        <taxon>Lophotrochozoa</taxon>
        <taxon>Platyhelminthes</taxon>
        <taxon>Trematoda</taxon>
        <taxon>Digenea</taxon>
        <taxon>Strigeidida</taxon>
        <taxon>Schistosomatoidea</taxon>
        <taxon>Schistosomatidae</taxon>
        <taxon>Trichobilharzia</taxon>
    </lineage>
</organism>
<keyword evidence="1" id="KW-0812">Transmembrane</keyword>
<evidence type="ECO:0000313" key="3">
    <source>
        <dbReference type="WBParaSite" id="TREG1_60940.1"/>
    </source>
</evidence>
<proteinExistence type="predicted"/>
<reference evidence="3" key="2">
    <citation type="submission" date="2023-11" db="UniProtKB">
        <authorList>
            <consortium name="WormBaseParasite"/>
        </authorList>
    </citation>
    <scope>IDENTIFICATION</scope>
</reference>
<evidence type="ECO:0000256" key="1">
    <source>
        <dbReference type="SAM" id="Phobius"/>
    </source>
</evidence>
<reference evidence="2" key="1">
    <citation type="submission" date="2022-06" db="EMBL/GenBank/DDBJ databases">
        <authorList>
            <person name="Berger JAMES D."/>
            <person name="Berger JAMES D."/>
        </authorList>
    </citation>
    <scope>NUCLEOTIDE SEQUENCE [LARGE SCALE GENOMIC DNA]</scope>
</reference>
<feature type="transmembrane region" description="Helical" evidence="1">
    <location>
        <begin position="224"/>
        <end position="247"/>
    </location>
</feature>
<evidence type="ECO:0000313" key="2">
    <source>
        <dbReference type="Proteomes" id="UP000050795"/>
    </source>
</evidence>